<protein>
    <recommendedName>
        <fullName evidence="4">SLA1 homology domain-containing protein</fullName>
    </recommendedName>
</protein>
<dbReference type="AlphaFoldDB" id="A0A5B9Q9G0"/>
<feature type="chain" id="PRO_5023128988" description="SLA1 homology domain-containing protein" evidence="1">
    <location>
        <begin position="32"/>
        <end position="292"/>
    </location>
</feature>
<gene>
    <name evidence="2" type="ORF">Pr1d_14880</name>
</gene>
<reference evidence="2 3" key="1">
    <citation type="submission" date="2019-08" db="EMBL/GenBank/DDBJ databases">
        <title>Deep-cultivation of Planctomycetes and their phenomic and genomic characterization uncovers novel biology.</title>
        <authorList>
            <person name="Wiegand S."/>
            <person name="Jogler M."/>
            <person name="Boedeker C."/>
            <person name="Pinto D."/>
            <person name="Vollmers J."/>
            <person name="Rivas-Marin E."/>
            <person name="Kohn T."/>
            <person name="Peeters S.H."/>
            <person name="Heuer A."/>
            <person name="Rast P."/>
            <person name="Oberbeckmann S."/>
            <person name="Bunk B."/>
            <person name="Jeske O."/>
            <person name="Meyerdierks A."/>
            <person name="Storesund J.E."/>
            <person name="Kallscheuer N."/>
            <person name="Luecker S."/>
            <person name="Lage O.M."/>
            <person name="Pohl T."/>
            <person name="Merkel B.J."/>
            <person name="Hornburger P."/>
            <person name="Mueller R.-W."/>
            <person name="Bruemmer F."/>
            <person name="Labrenz M."/>
            <person name="Spormann A.M."/>
            <person name="Op den Camp H."/>
            <person name="Overmann J."/>
            <person name="Amann R."/>
            <person name="Jetten M.S.M."/>
            <person name="Mascher T."/>
            <person name="Medema M.H."/>
            <person name="Devos D.P."/>
            <person name="Kaster A.-K."/>
            <person name="Ovreas L."/>
            <person name="Rohde M."/>
            <person name="Galperin M.Y."/>
            <person name="Jogler C."/>
        </authorList>
    </citation>
    <scope>NUCLEOTIDE SEQUENCE [LARGE SCALE GENOMIC DNA]</scope>
    <source>
        <strain evidence="2 3">Pr1d</strain>
    </source>
</reference>
<evidence type="ECO:0000256" key="1">
    <source>
        <dbReference type="SAM" id="SignalP"/>
    </source>
</evidence>
<dbReference type="OrthoDB" id="260020at2"/>
<dbReference type="EMBL" id="CP042913">
    <property type="protein sequence ID" value="QEG34215.1"/>
    <property type="molecule type" value="Genomic_DNA"/>
</dbReference>
<dbReference type="KEGG" id="bgok:Pr1d_14880"/>
<sequence length="292" mass="32394" precursor="true">MTFGTDQIRRTMLTWLGGCVLGICSFASAQATIEIKTADGRLLTGEIDSRTDSNTLWIRNDQEGIVLTTAVPWDEVATARLDSSQMIADDMSQLVTSEPAAFLTEYEVFDYDPVAAKLLLPALAPHSRVIALEVHARLANLDRTVEPDGISVAVAPIDAHGEIIPVCGSVSVRLVGEFVDQFTGRVSFAEVESWNATITESMYADDLAMVRLRFRQLRPEFDLDLCTSALVNVRLGVPGVGNFEASAPVELRRFNPFREQLQYYEGSRFYSNELTHNTKQSSFRAFNSRFTP</sequence>
<dbReference type="Proteomes" id="UP000323917">
    <property type="component" value="Chromosome"/>
</dbReference>
<keyword evidence="3" id="KW-1185">Reference proteome</keyword>
<proteinExistence type="predicted"/>
<keyword evidence="1" id="KW-0732">Signal</keyword>
<name>A0A5B9Q9G0_9BACT</name>
<accession>A0A5B9Q9G0</accession>
<dbReference type="RefSeq" id="WP_148072896.1">
    <property type="nucleotide sequence ID" value="NZ_CP042913.1"/>
</dbReference>
<feature type="signal peptide" evidence="1">
    <location>
        <begin position="1"/>
        <end position="31"/>
    </location>
</feature>
<evidence type="ECO:0008006" key="4">
    <source>
        <dbReference type="Google" id="ProtNLM"/>
    </source>
</evidence>
<evidence type="ECO:0000313" key="3">
    <source>
        <dbReference type="Proteomes" id="UP000323917"/>
    </source>
</evidence>
<evidence type="ECO:0000313" key="2">
    <source>
        <dbReference type="EMBL" id="QEG34215.1"/>
    </source>
</evidence>
<organism evidence="2 3">
    <name type="scientific">Bythopirellula goksoeyrii</name>
    <dbReference type="NCBI Taxonomy" id="1400387"/>
    <lineage>
        <taxon>Bacteria</taxon>
        <taxon>Pseudomonadati</taxon>
        <taxon>Planctomycetota</taxon>
        <taxon>Planctomycetia</taxon>
        <taxon>Pirellulales</taxon>
        <taxon>Lacipirellulaceae</taxon>
        <taxon>Bythopirellula</taxon>
    </lineage>
</organism>